<dbReference type="Pfam" id="PF03704">
    <property type="entry name" value="BTAD"/>
    <property type="match status" value="1"/>
</dbReference>
<evidence type="ECO:0000256" key="2">
    <source>
        <dbReference type="ARBA" id="ARBA00023125"/>
    </source>
</evidence>
<dbReference type="InterPro" id="IPR027417">
    <property type="entry name" value="P-loop_NTPase"/>
</dbReference>
<dbReference type="Gene3D" id="1.25.40.10">
    <property type="entry name" value="Tetratricopeptide repeat domain"/>
    <property type="match status" value="2"/>
</dbReference>
<protein>
    <submittedName>
        <fullName evidence="5">Tetratricopeptide repeat protein</fullName>
    </submittedName>
</protein>
<dbReference type="Pfam" id="PF13401">
    <property type="entry name" value="AAA_22"/>
    <property type="match status" value="1"/>
</dbReference>
<evidence type="ECO:0000256" key="3">
    <source>
        <dbReference type="PROSITE-ProRule" id="PRU01091"/>
    </source>
</evidence>
<dbReference type="InterPro" id="IPR016032">
    <property type="entry name" value="Sig_transdc_resp-reg_C-effctor"/>
</dbReference>
<dbReference type="InterPro" id="IPR001867">
    <property type="entry name" value="OmpR/PhoB-type_DNA-bd"/>
</dbReference>
<dbReference type="InterPro" id="IPR011990">
    <property type="entry name" value="TPR-like_helical_dom_sf"/>
</dbReference>
<evidence type="ECO:0000256" key="1">
    <source>
        <dbReference type="ARBA" id="ARBA00005820"/>
    </source>
</evidence>
<accession>A0ABS5YV16</accession>
<feature type="domain" description="OmpR/PhoB-type" evidence="4">
    <location>
        <begin position="1"/>
        <end position="90"/>
    </location>
</feature>
<dbReference type="SUPFAM" id="SSF48452">
    <property type="entry name" value="TPR-like"/>
    <property type="match status" value="2"/>
</dbReference>
<dbReference type="Gene3D" id="1.10.10.10">
    <property type="entry name" value="Winged helix-like DNA-binding domain superfamily/Winged helix DNA-binding domain"/>
    <property type="match status" value="1"/>
</dbReference>
<dbReference type="RefSeq" id="WP_215789137.1">
    <property type="nucleotide sequence ID" value="NZ_JAHKKG010000006.1"/>
</dbReference>
<organism evidence="5 6">
    <name type="scientific">Paractinoplanes bogorensis</name>
    <dbReference type="NCBI Taxonomy" id="1610840"/>
    <lineage>
        <taxon>Bacteria</taxon>
        <taxon>Bacillati</taxon>
        <taxon>Actinomycetota</taxon>
        <taxon>Actinomycetes</taxon>
        <taxon>Micromonosporales</taxon>
        <taxon>Micromonosporaceae</taxon>
        <taxon>Paractinoplanes</taxon>
    </lineage>
</organism>
<feature type="DNA-binding region" description="OmpR/PhoB-type" evidence="3">
    <location>
        <begin position="1"/>
        <end position="90"/>
    </location>
</feature>
<dbReference type="Pfam" id="PF25872">
    <property type="entry name" value="HTH_77"/>
    <property type="match status" value="1"/>
</dbReference>
<dbReference type="PANTHER" id="PTHR47691:SF3">
    <property type="entry name" value="HTH-TYPE TRANSCRIPTIONAL REGULATOR RV0890C-RELATED"/>
    <property type="match status" value="1"/>
</dbReference>
<dbReference type="InterPro" id="IPR036388">
    <property type="entry name" value="WH-like_DNA-bd_sf"/>
</dbReference>
<dbReference type="Pfam" id="PF13424">
    <property type="entry name" value="TPR_12"/>
    <property type="match status" value="2"/>
</dbReference>
<dbReference type="SMART" id="SM00862">
    <property type="entry name" value="Trans_reg_C"/>
    <property type="match status" value="1"/>
</dbReference>
<dbReference type="SUPFAM" id="SSF52540">
    <property type="entry name" value="P-loop containing nucleoside triphosphate hydrolases"/>
    <property type="match status" value="1"/>
</dbReference>
<proteinExistence type="inferred from homology"/>
<dbReference type="PROSITE" id="PS51755">
    <property type="entry name" value="OMPR_PHOB"/>
    <property type="match status" value="1"/>
</dbReference>
<keyword evidence="2 3" id="KW-0238">DNA-binding</keyword>
<dbReference type="InterPro" id="IPR049945">
    <property type="entry name" value="AAA_22"/>
</dbReference>
<sequence length="869" mass="92535">MRFEVLGPVRVITDDGSVAALAPRPRTLLAVLIAARGQVVSAERLMAELWPGEVPPSAATALQVHASAVRKVVGDRLSFTSGGYAVRAGELDALEFERTGDLRLWRGPAYEGTDAGPIVGAAAARLTEQLLAARLAWADQQLAEGRPVLPELSAWLVAEPAAEPLAQRLMLALHRDGRTADALEVFARTEKALSAYETEPRAELVALAAAIRRHDPTLDRPGPGLPGSRTRFIGRRAELDRAITLSGEARLLTVAGPGGSGKTRFALELAREVTADYDAVHVVELAGAGRSLLDAHFSAALGVRDEPGTTAVAAMARHLGDRRVLLVVDNCEHVRAESATVVDALLLAAPGVRVVATSREPLGVVGEVMFPLGGLSSADAVRLLDGRVAAARGGAGLRPQERPAATELCRRLDGLPLALELAAARLRALPLGEIVSRLDRRLDLLVGASPVERHRTMRAAIDWGYDLLDQPQQELLAGLSQFAGGFDLAAASHVYGADAFDPLTQLTDRSMVEWTGERYRLIETIREYAAELLAPGDPARRRFAGLWVERLAAPPPPDGPAHTEWLAEVGATHDSIVAALDWSLTAGDPADGLAMAAAMWWYWWVTGRMVEGRAWLGRALGAAPEPTALRARALRVAASLARSSGDLDEARRLGEQGLAAFRALGDRPGVIAALNNLLITAQGQADYPASLTFGYEALELAEADGNARMTAAALNNTAGTLRCLDRLDEAGPMFARALDAFRAINDARGTAAALSNLGIVARRLARAEASRAYMIEALGIYTELAIPEGQLDAIEGLAQLAPPAEALTLLVVAERERSALGSPIFTPDEVRDRDEAERTARAALSAEEAAEAYRAASALTWDEVVRRFE</sequence>
<comment type="similarity">
    <text evidence="1">Belongs to the AfsR/DnrI/RedD regulatory family.</text>
</comment>
<dbReference type="SMART" id="SM01043">
    <property type="entry name" value="BTAD"/>
    <property type="match status" value="1"/>
</dbReference>
<dbReference type="PRINTS" id="PR00364">
    <property type="entry name" value="DISEASERSIST"/>
</dbReference>
<dbReference type="Pfam" id="PF00486">
    <property type="entry name" value="Trans_reg_C"/>
    <property type="match status" value="1"/>
</dbReference>
<keyword evidence="6" id="KW-1185">Reference proteome</keyword>
<gene>
    <name evidence="5" type="ORF">KOI35_20650</name>
</gene>
<dbReference type="InterPro" id="IPR058852">
    <property type="entry name" value="HTH_77"/>
</dbReference>
<comment type="caution">
    <text evidence="5">The sequence shown here is derived from an EMBL/GenBank/DDBJ whole genome shotgun (WGS) entry which is preliminary data.</text>
</comment>
<evidence type="ECO:0000313" key="6">
    <source>
        <dbReference type="Proteomes" id="UP001519654"/>
    </source>
</evidence>
<dbReference type="InterPro" id="IPR005158">
    <property type="entry name" value="BTAD"/>
</dbReference>
<dbReference type="Gene3D" id="3.40.50.300">
    <property type="entry name" value="P-loop containing nucleotide triphosphate hydrolases"/>
    <property type="match status" value="1"/>
</dbReference>
<dbReference type="SUPFAM" id="SSF46894">
    <property type="entry name" value="C-terminal effector domain of the bipartite response regulators"/>
    <property type="match status" value="1"/>
</dbReference>
<dbReference type="EMBL" id="JAHKKG010000006">
    <property type="protein sequence ID" value="MBU2665925.1"/>
    <property type="molecule type" value="Genomic_DNA"/>
</dbReference>
<reference evidence="5 6" key="1">
    <citation type="submission" date="2021-06" db="EMBL/GenBank/DDBJ databases">
        <title>Actinoplanes lichenicola sp. nov., and Actinoplanes ovalisporus sp. nov., isolated from lichen in Thailand.</title>
        <authorList>
            <person name="Saeng-In P."/>
            <person name="Kanchanasin P."/>
            <person name="Yuki M."/>
            <person name="Kudo T."/>
            <person name="Ohkuma M."/>
            <person name="Phongsopitanun W."/>
            <person name="Tanasupawat S."/>
        </authorList>
    </citation>
    <scope>NUCLEOTIDE SEQUENCE [LARGE SCALE GENOMIC DNA]</scope>
    <source>
        <strain evidence="5 6">NBRC 110975</strain>
    </source>
</reference>
<dbReference type="PANTHER" id="PTHR47691">
    <property type="entry name" value="REGULATOR-RELATED"/>
    <property type="match status" value="1"/>
</dbReference>
<name>A0ABS5YV16_9ACTN</name>
<evidence type="ECO:0000313" key="5">
    <source>
        <dbReference type="EMBL" id="MBU2665925.1"/>
    </source>
</evidence>
<evidence type="ECO:0000259" key="4">
    <source>
        <dbReference type="PROSITE" id="PS51755"/>
    </source>
</evidence>
<dbReference type="Proteomes" id="UP001519654">
    <property type="component" value="Unassembled WGS sequence"/>
</dbReference>